<proteinExistence type="predicted"/>
<reference evidence="3 4" key="1">
    <citation type="submission" date="2016-01" db="EMBL/GenBank/DDBJ databases">
        <title>Genome Sequences of Twelve Sporeforming Bacillus Species Isolated from Foods.</title>
        <authorList>
            <person name="Berendsen E.M."/>
            <person name="Wells-Bennik M.H."/>
            <person name="Krawcyk A.O."/>
            <person name="De Jong A."/>
            <person name="Holsappel S."/>
            <person name="Eijlander R.T."/>
            <person name="Kuipers O.P."/>
        </authorList>
    </citation>
    <scope>NUCLEOTIDE SEQUENCE [LARGE SCALE GENOMIC DNA]</scope>
    <source>
        <strain evidence="3 4">B4102</strain>
    </source>
</reference>
<protein>
    <submittedName>
        <fullName evidence="3">Uncharacterized protein</fullName>
    </submittedName>
</protein>
<accession>A0A150KMS1</accession>
<keyword evidence="2" id="KW-1133">Transmembrane helix</keyword>
<feature type="transmembrane region" description="Helical" evidence="2">
    <location>
        <begin position="6"/>
        <end position="25"/>
    </location>
</feature>
<evidence type="ECO:0000313" key="4">
    <source>
        <dbReference type="Proteomes" id="UP000075666"/>
    </source>
</evidence>
<keyword evidence="4" id="KW-1185">Reference proteome</keyword>
<dbReference type="AlphaFoldDB" id="A0A150KMS1"/>
<keyword evidence="2" id="KW-0812">Transmembrane</keyword>
<dbReference type="STRING" id="46224.B4102_1046"/>
<keyword evidence="1" id="KW-0175">Coiled coil</keyword>
<organism evidence="3 4">
    <name type="scientific">Heyndrickxia sporothermodurans</name>
    <dbReference type="NCBI Taxonomy" id="46224"/>
    <lineage>
        <taxon>Bacteria</taxon>
        <taxon>Bacillati</taxon>
        <taxon>Bacillota</taxon>
        <taxon>Bacilli</taxon>
        <taxon>Bacillales</taxon>
        <taxon>Bacillaceae</taxon>
        <taxon>Heyndrickxia</taxon>
    </lineage>
</organism>
<name>A0A150KMS1_9BACI</name>
<sequence>MTIFILFLSIILNIITIFAIIILYLRQNRLLTMDHSQKQTMKEMEDIFTAYIEELKDENEQFINKFKSIQNEQNSDEAIEKTSHHHPSIEKRTNEVNEVNSDNYNRMYAAKSYQNSVGMNKDLKKEVQDETGSLIDKVIFLQKKGLTNEEIAKKLNKGKTEIELMVKFQQKSLDKLD</sequence>
<dbReference type="Proteomes" id="UP000075666">
    <property type="component" value="Unassembled WGS sequence"/>
</dbReference>
<evidence type="ECO:0000313" key="3">
    <source>
        <dbReference type="EMBL" id="KYD00034.1"/>
    </source>
</evidence>
<keyword evidence="2" id="KW-0472">Membrane</keyword>
<gene>
    <name evidence="3" type="ORF">B4102_1046</name>
</gene>
<evidence type="ECO:0000256" key="1">
    <source>
        <dbReference type="SAM" id="Coils"/>
    </source>
</evidence>
<dbReference type="PATRIC" id="fig|46224.3.peg.3772"/>
<comment type="caution">
    <text evidence="3">The sequence shown here is derived from an EMBL/GenBank/DDBJ whole genome shotgun (WGS) entry which is preliminary data.</text>
</comment>
<dbReference type="OrthoDB" id="1708317at2"/>
<dbReference type="EMBL" id="LQYN01000073">
    <property type="protein sequence ID" value="KYD00034.1"/>
    <property type="molecule type" value="Genomic_DNA"/>
</dbReference>
<feature type="coiled-coil region" evidence="1">
    <location>
        <begin position="41"/>
        <end position="72"/>
    </location>
</feature>
<dbReference type="RefSeq" id="WP_066233122.1">
    <property type="nucleotide sequence ID" value="NZ_JALKTV010000003.1"/>
</dbReference>
<evidence type="ECO:0000256" key="2">
    <source>
        <dbReference type="SAM" id="Phobius"/>
    </source>
</evidence>